<evidence type="ECO:0000259" key="5">
    <source>
        <dbReference type="PROSITE" id="PS50937"/>
    </source>
</evidence>
<dbReference type="InterPro" id="IPR047057">
    <property type="entry name" value="MerR_fam"/>
</dbReference>
<sequence>MNRYAKLDVSKEAIQVSDKLRRQMPVFPISVVMKLTELSARQIRYYETHELVAPQRTEGNQRLFSMNDLDRLLEIKMLLEKGFTIKGIRQIMLDDVELSKDEKKLREDIYQDIFTPTGRIPLNRGDLSRFYN</sequence>
<dbReference type="GO" id="GO:0003700">
    <property type="term" value="F:DNA-binding transcription factor activity"/>
    <property type="evidence" value="ECO:0007669"/>
    <property type="project" value="InterPro"/>
</dbReference>
<dbReference type="CDD" id="cd01105">
    <property type="entry name" value="HTH_GlnR-like"/>
    <property type="match status" value="1"/>
</dbReference>
<organism evidence="6 7">
    <name type="scientific">Macrococcus hajekii</name>
    <dbReference type="NCBI Taxonomy" id="198482"/>
    <lineage>
        <taxon>Bacteria</taxon>
        <taxon>Bacillati</taxon>
        <taxon>Bacillota</taxon>
        <taxon>Bacilli</taxon>
        <taxon>Bacillales</taxon>
        <taxon>Staphylococcaceae</taxon>
        <taxon>Macrococcus</taxon>
    </lineage>
</organism>
<gene>
    <name evidence="6" type="ORF">ERX37_03230</name>
</gene>
<proteinExistence type="predicted"/>
<dbReference type="OrthoDB" id="9806513at2"/>
<comment type="caution">
    <text evidence="6">The sequence shown here is derived from an EMBL/GenBank/DDBJ whole genome shotgun (WGS) entry which is preliminary data.</text>
</comment>
<dbReference type="Proteomes" id="UP000295328">
    <property type="component" value="Unassembled WGS sequence"/>
</dbReference>
<evidence type="ECO:0000313" key="7">
    <source>
        <dbReference type="Proteomes" id="UP000295328"/>
    </source>
</evidence>
<feature type="domain" description="HTH merR-type" evidence="5">
    <location>
        <begin position="26"/>
        <end position="94"/>
    </location>
</feature>
<dbReference type="AlphaFoldDB" id="A0A4R6BN39"/>
<protein>
    <submittedName>
        <fullName evidence="6">MerR family transcriptional regulator</fullName>
    </submittedName>
</protein>
<dbReference type="PANTHER" id="PTHR30204:SF65">
    <property type="entry name" value="HTH-TYPE TRANSCRIPTIONAL REGULATOR TNRA"/>
    <property type="match status" value="1"/>
</dbReference>
<evidence type="ECO:0000313" key="6">
    <source>
        <dbReference type="EMBL" id="TDM03112.1"/>
    </source>
</evidence>
<keyword evidence="7" id="KW-1185">Reference proteome</keyword>
<accession>A0A4R6BN39</accession>
<dbReference type="RefSeq" id="WP_133429200.1">
    <property type="nucleotide sequence ID" value="NZ_BMCC01000001.1"/>
</dbReference>
<dbReference type="SUPFAM" id="SSF46955">
    <property type="entry name" value="Putative DNA-binding domain"/>
    <property type="match status" value="1"/>
</dbReference>
<keyword evidence="2" id="KW-0805">Transcription regulation</keyword>
<keyword evidence="3" id="KW-0238">DNA-binding</keyword>
<name>A0A4R6BN39_9STAP</name>
<dbReference type="Gene3D" id="1.10.1660.10">
    <property type="match status" value="1"/>
</dbReference>
<reference evidence="6 7" key="1">
    <citation type="submission" date="2019-01" db="EMBL/GenBank/DDBJ databases">
        <title>Draft genome sequences of the type strains of six Macrococcus species.</title>
        <authorList>
            <person name="Mazhar S."/>
            <person name="Altermann E."/>
            <person name="Hill C."/>
            <person name="Mcauliffe O."/>
        </authorList>
    </citation>
    <scope>NUCLEOTIDE SEQUENCE [LARGE SCALE GENOMIC DNA]</scope>
    <source>
        <strain evidence="6 7">CCM4809</strain>
    </source>
</reference>
<keyword evidence="4" id="KW-0804">Transcription</keyword>
<evidence type="ECO:0000256" key="2">
    <source>
        <dbReference type="ARBA" id="ARBA00023015"/>
    </source>
</evidence>
<evidence type="ECO:0000256" key="3">
    <source>
        <dbReference type="ARBA" id="ARBA00023125"/>
    </source>
</evidence>
<dbReference type="InterPro" id="IPR009061">
    <property type="entry name" value="DNA-bd_dom_put_sf"/>
</dbReference>
<evidence type="ECO:0000256" key="4">
    <source>
        <dbReference type="ARBA" id="ARBA00023163"/>
    </source>
</evidence>
<dbReference type="Pfam" id="PF13411">
    <property type="entry name" value="MerR_1"/>
    <property type="match status" value="1"/>
</dbReference>
<dbReference type="PANTHER" id="PTHR30204">
    <property type="entry name" value="REDOX-CYCLING DRUG-SENSING TRANSCRIPTIONAL ACTIVATOR SOXR"/>
    <property type="match status" value="1"/>
</dbReference>
<dbReference type="PROSITE" id="PS50937">
    <property type="entry name" value="HTH_MERR_2"/>
    <property type="match status" value="1"/>
</dbReference>
<keyword evidence="1" id="KW-0678">Repressor</keyword>
<dbReference type="GO" id="GO:0003677">
    <property type="term" value="F:DNA binding"/>
    <property type="evidence" value="ECO:0007669"/>
    <property type="project" value="UniProtKB-KW"/>
</dbReference>
<dbReference type="SMART" id="SM00422">
    <property type="entry name" value="HTH_MERR"/>
    <property type="match status" value="1"/>
</dbReference>
<evidence type="ECO:0000256" key="1">
    <source>
        <dbReference type="ARBA" id="ARBA00022491"/>
    </source>
</evidence>
<dbReference type="EMBL" id="SCWE01000001">
    <property type="protein sequence ID" value="TDM03112.1"/>
    <property type="molecule type" value="Genomic_DNA"/>
</dbReference>
<dbReference type="InterPro" id="IPR000551">
    <property type="entry name" value="MerR-type_HTH_dom"/>
</dbReference>